<feature type="region of interest" description="Disordered" evidence="1">
    <location>
        <begin position="1"/>
        <end position="76"/>
    </location>
</feature>
<feature type="compositionally biased region" description="Polar residues" evidence="1">
    <location>
        <begin position="18"/>
        <end position="45"/>
    </location>
</feature>
<gene>
    <name evidence="2" type="ORF">LCGC14_2225160</name>
</gene>
<feature type="compositionally biased region" description="Acidic residues" evidence="1">
    <location>
        <begin position="1"/>
        <end position="15"/>
    </location>
</feature>
<feature type="non-terminal residue" evidence="2">
    <location>
        <position position="1"/>
    </location>
</feature>
<sequence length="129" mass="14575">PEAFEPDPSAEEVEEQVLPQNQTDPNQGQTQTGFDPPSQEQQTPKPRSKPMSDPMVSPINDPSNRYIQKRDTKKRRLVRQQAGLGTIEERLQKSANKLDECGEFTVADKIDLLLQKIYEGKSVRQTSPV</sequence>
<dbReference type="AlphaFoldDB" id="A0A0F9DXB5"/>
<proteinExistence type="predicted"/>
<evidence type="ECO:0000256" key="1">
    <source>
        <dbReference type="SAM" id="MobiDB-lite"/>
    </source>
</evidence>
<evidence type="ECO:0000313" key="2">
    <source>
        <dbReference type="EMBL" id="KKL58456.1"/>
    </source>
</evidence>
<organism evidence="2">
    <name type="scientific">marine sediment metagenome</name>
    <dbReference type="NCBI Taxonomy" id="412755"/>
    <lineage>
        <taxon>unclassified sequences</taxon>
        <taxon>metagenomes</taxon>
        <taxon>ecological metagenomes</taxon>
    </lineage>
</organism>
<accession>A0A0F9DXB5</accession>
<protein>
    <submittedName>
        <fullName evidence="2">Uncharacterized protein</fullName>
    </submittedName>
</protein>
<name>A0A0F9DXB5_9ZZZZ</name>
<dbReference type="EMBL" id="LAZR01029818">
    <property type="protein sequence ID" value="KKL58456.1"/>
    <property type="molecule type" value="Genomic_DNA"/>
</dbReference>
<reference evidence="2" key="1">
    <citation type="journal article" date="2015" name="Nature">
        <title>Complex archaea that bridge the gap between prokaryotes and eukaryotes.</title>
        <authorList>
            <person name="Spang A."/>
            <person name="Saw J.H."/>
            <person name="Jorgensen S.L."/>
            <person name="Zaremba-Niedzwiedzka K."/>
            <person name="Martijn J."/>
            <person name="Lind A.E."/>
            <person name="van Eijk R."/>
            <person name="Schleper C."/>
            <person name="Guy L."/>
            <person name="Ettema T.J."/>
        </authorList>
    </citation>
    <scope>NUCLEOTIDE SEQUENCE</scope>
</reference>
<comment type="caution">
    <text evidence="2">The sequence shown here is derived from an EMBL/GenBank/DDBJ whole genome shotgun (WGS) entry which is preliminary data.</text>
</comment>